<organism evidence="1 2">
    <name type="scientific">Chryseobacterium taeanense</name>
    <dbReference type="NCBI Taxonomy" id="311334"/>
    <lineage>
        <taxon>Bacteria</taxon>
        <taxon>Pseudomonadati</taxon>
        <taxon>Bacteroidota</taxon>
        <taxon>Flavobacteriia</taxon>
        <taxon>Flavobacteriales</taxon>
        <taxon>Weeksellaceae</taxon>
        <taxon>Chryseobacterium group</taxon>
        <taxon>Chryseobacterium</taxon>
    </lineage>
</organism>
<accession>A0A1G8KRQ9</accession>
<dbReference type="AlphaFoldDB" id="A0A1G8KRQ9"/>
<evidence type="ECO:0000313" key="1">
    <source>
        <dbReference type="EMBL" id="SDI46118.1"/>
    </source>
</evidence>
<dbReference type="Proteomes" id="UP000198869">
    <property type="component" value="Unassembled WGS sequence"/>
</dbReference>
<protein>
    <submittedName>
        <fullName evidence="1">Uncharacterized protein</fullName>
    </submittedName>
</protein>
<sequence length="35" mass="4078">MSIKVYFSPAVFNDELKKAVFLRNSPILSNKFFIL</sequence>
<gene>
    <name evidence="1" type="ORF">SAMN05421846_10829</name>
</gene>
<evidence type="ECO:0000313" key="2">
    <source>
        <dbReference type="Proteomes" id="UP000198869"/>
    </source>
</evidence>
<name>A0A1G8KRQ9_9FLAO</name>
<proteinExistence type="predicted"/>
<dbReference type="EMBL" id="FNDW01000008">
    <property type="protein sequence ID" value="SDI46118.1"/>
    <property type="molecule type" value="Genomic_DNA"/>
</dbReference>
<reference evidence="2" key="1">
    <citation type="submission" date="2016-10" db="EMBL/GenBank/DDBJ databases">
        <authorList>
            <person name="Varghese N."/>
            <person name="Submissions S."/>
        </authorList>
    </citation>
    <scope>NUCLEOTIDE SEQUENCE [LARGE SCALE GENOMIC DNA]</scope>
    <source>
        <strain evidence="2">DSM 17071</strain>
    </source>
</reference>
<keyword evidence="2" id="KW-1185">Reference proteome</keyword>